<protein>
    <submittedName>
        <fullName evidence="2">Uncharacterized protein</fullName>
    </submittedName>
</protein>
<evidence type="ECO:0000313" key="3">
    <source>
        <dbReference type="Proteomes" id="UP000615446"/>
    </source>
</evidence>
<proteinExistence type="predicted"/>
<dbReference type="Proteomes" id="UP000615446">
    <property type="component" value="Unassembled WGS sequence"/>
</dbReference>
<gene>
    <name evidence="2" type="ORF">RCL2_002648800</name>
</gene>
<evidence type="ECO:0000313" key="2">
    <source>
        <dbReference type="EMBL" id="GET00012.1"/>
    </source>
</evidence>
<feature type="compositionally biased region" description="Polar residues" evidence="1">
    <location>
        <begin position="34"/>
        <end position="55"/>
    </location>
</feature>
<name>A0A8H3R1L6_9GLOM</name>
<dbReference type="AlphaFoldDB" id="A0A8H3R1L6"/>
<accession>A0A8H3R1L6</accession>
<sequence length="73" mass="8051">MTGKQSNTRQQQKKNDKRPEIVVPSRKPQVIIPTRSSPPELTTPTQHASSSTGGLSVTVKKEIMAQNQKLTPE</sequence>
<evidence type="ECO:0000256" key="1">
    <source>
        <dbReference type="SAM" id="MobiDB-lite"/>
    </source>
</evidence>
<reference evidence="2" key="1">
    <citation type="submission" date="2019-10" db="EMBL/GenBank/DDBJ databases">
        <title>Conservation and host-specific expression of non-tandemly repeated heterogenous ribosome RNA gene in arbuscular mycorrhizal fungi.</title>
        <authorList>
            <person name="Maeda T."/>
            <person name="Kobayashi Y."/>
            <person name="Nakagawa T."/>
            <person name="Ezawa T."/>
            <person name="Yamaguchi K."/>
            <person name="Bino T."/>
            <person name="Nishimoto Y."/>
            <person name="Shigenobu S."/>
            <person name="Kawaguchi M."/>
        </authorList>
    </citation>
    <scope>NUCLEOTIDE SEQUENCE</scope>
    <source>
        <strain evidence="2">HR1</strain>
    </source>
</reference>
<dbReference type="EMBL" id="BLAL01000285">
    <property type="protein sequence ID" value="GET00012.1"/>
    <property type="molecule type" value="Genomic_DNA"/>
</dbReference>
<feature type="compositionally biased region" description="Polar residues" evidence="1">
    <location>
        <begin position="1"/>
        <end position="10"/>
    </location>
</feature>
<comment type="caution">
    <text evidence="2">The sequence shown here is derived from an EMBL/GenBank/DDBJ whole genome shotgun (WGS) entry which is preliminary data.</text>
</comment>
<feature type="region of interest" description="Disordered" evidence="1">
    <location>
        <begin position="1"/>
        <end position="73"/>
    </location>
</feature>
<organism evidence="2 3">
    <name type="scientific">Rhizophagus clarus</name>
    <dbReference type="NCBI Taxonomy" id="94130"/>
    <lineage>
        <taxon>Eukaryota</taxon>
        <taxon>Fungi</taxon>
        <taxon>Fungi incertae sedis</taxon>
        <taxon>Mucoromycota</taxon>
        <taxon>Glomeromycotina</taxon>
        <taxon>Glomeromycetes</taxon>
        <taxon>Glomerales</taxon>
        <taxon>Glomeraceae</taxon>
        <taxon>Rhizophagus</taxon>
    </lineage>
</organism>